<dbReference type="CDD" id="cd05010">
    <property type="entry name" value="SIS_AgaS_like"/>
    <property type="match status" value="1"/>
</dbReference>
<evidence type="ECO:0000256" key="1">
    <source>
        <dbReference type="ARBA" id="ARBA00007748"/>
    </source>
</evidence>
<feature type="domain" description="SIS" evidence="5">
    <location>
        <begin position="45"/>
        <end position="197"/>
    </location>
</feature>
<dbReference type="InterPro" id="IPR001347">
    <property type="entry name" value="SIS_dom"/>
</dbReference>
<dbReference type="Pfam" id="PF01380">
    <property type="entry name" value="SIS"/>
    <property type="match status" value="1"/>
</dbReference>
<evidence type="ECO:0000259" key="5">
    <source>
        <dbReference type="PROSITE" id="PS51464"/>
    </source>
</evidence>
<dbReference type="InterPro" id="IPR035464">
    <property type="entry name" value="SIS_AgaS"/>
</dbReference>
<evidence type="ECO:0000256" key="2">
    <source>
        <dbReference type="ARBA" id="ARBA00022737"/>
    </source>
</evidence>
<dbReference type="GO" id="GO:0005886">
    <property type="term" value="C:plasma membrane"/>
    <property type="evidence" value="ECO:0007669"/>
    <property type="project" value="TreeGrafter"/>
</dbReference>
<organism evidence="6 7">
    <name type="scientific">Alloiococcus otitis ATCC 51267</name>
    <dbReference type="NCBI Taxonomy" id="883081"/>
    <lineage>
        <taxon>Bacteria</taxon>
        <taxon>Bacillati</taxon>
        <taxon>Bacillota</taxon>
        <taxon>Bacilli</taxon>
        <taxon>Lactobacillales</taxon>
        <taxon>Carnobacteriaceae</taxon>
        <taxon>Alloiococcus</taxon>
    </lineage>
</organism>
<dbReference type="eggNOG" id="COG2222">
    <property type="taxonomic scope" value="Bacteria"/>
</dbReference>
<dbReference type="GO" id="GO:1901135">
    <property type="term" value="P:carbohydrate derivative metabolic process"/>
    <property type="evidence" value="ECO:0007669"/>
    <property type="project" value="InterPro"/>
</dbReference>
<gene>
    <name evidence="6" type="ORF">HMPREF9698_00600</name>
</gene>
<dbReference type="SUPFAM" id="SSF53697">
    <property type="entry name" value="SIS domain"/>
    <property type="match status" value="1"/>
</dbReference>
<dbReference type="OrthoDB" id="9779207at2"/>
<reference evidence="6 7" key="1">
    <citation type="submission" date="2012-09" db="EMBL/GenBank/DDBJ databases">
        <title>The Genome Sequence of Alloiococcus otitis ATCC 51267.</title>
        <authorList>
            <consortium name="The Broad Institute Genome Sequencing Platform"/>
            <person name="Earl A."/>
            <person name="Ward D."/>
            <person name="Feldgarden M."/>
            <person name="Gevers D."/>
            <person name="Huys G."/>
            <person name="Walker B."/>
            <person name="Young S.K."/>
            <person name="Zeng Q."/>
            <person name="Gargeya S."/>
            <person name="Fitzgerald M."/>
            <person name="Haas B."/>
            <person name="Abouelleil A."/>
            <person name="Alvarado L."/>
            <person name="Arachchi H.M."/>
            <person name="Berlin A.M."/>
            <person name="Chapman S.B."/>
            <person name="Goldberg J."/>
            <person name="Griggs A."/>
            <person name="Gujja S."/>
            <person name="Hansen M."/>
            <person name="Howarth C."/>
            <person name="Imamovic A."/>
            <person name="Larimer J."/>
            <person name="McCowen C."/>
            <person name="Montmayeur A."/>
            <person name="Murphy C."/>
            <person name="Neiman D."/>
            <person name="Pearson M."/>
            <person name="Priest M."/>
            <person name="Roberts A."/>
            <person name="Saif S."/>
            <person name="Shea T."/>
            <person name="Sisk P."/>
            <person name="Sykes S."/>
            <person name="Wortman J."/>
            <person name="Nusbaum C."/>
            <person name="Birren B."/>
        </authorList>
    </citation>
    <scope>NUCLEOTIDE SEQUENCE [LARGE SCALE GENOMIC DNA]</scope>
    <source>
        <strain evidence="6 7">ATCC 51267</strain>
    </source>
</reference>
<dbReference type="RefSeq" id="WP_003777249.1">
    <property type="nucleotide sequence ID" value="NZ_JH992958.1"/>
</dbReference>
<dbReference type="PATRIC" id="fig|883081.3.peg.600"/>
<evidence type="ECO:0000256" key="3">
    <source>
        <dbReference type="ARBA" id="ARBA00022801"/>
    </source>
</evidence>
<dbReference type="AlphaFoldDB" id="K9EX72"/>
<dbReference type="STRING" id="883081.HMPREF9698_00600"/>
<sequence length="387" mass="42919">MFNKTDQELKDLGADITTREIKQQPALWEEVIQDFETNGEYYANFLSTIKDRHDHTRVIFTGAGTSAFVGESIKEYLNKVEGEGKLSFEAIATTDLVATPEYYLKEDVPTVLVSFARSGNSPESVAAVNVADKIVKDLYHITITCSKEGKLAQAAEKSDDNLLILQPELSNDQGFAMTGSYTCMALSALFLFDPTDLSQKIDWARQIVKLGGQVIDREDEIADLVSGNFNRVVYLGGANFFGLAKESQLKILELTAGQIATQYETPLGFRHGPKSFVNEETVVILFATNDAYTRQYEEDIMNEVYHDKIANQVLSVSTKKLDHDAKQFVLDSDLEVPDAYLVLPYVILGQTVSLHTAVKVGNKPDTPSPTGTVNRVVQGVVIYDYDK</sequence>
<dbReference type="InterPro" id="IPR050303">
    <property type="entry name" value="GatZ_KbaZ_carbometab"/>
</dbReference>
<dbReference type="HOGENOM" id="CLU_012520_0_0_9"/>
<comment type="catalytic activity">
    <reaction evidence="4">
        <text>D-galactosamine 6-phosphate + H2O = D-tagatopyranose 1-phosphate + NH4(+)</text>
        <dbReference type="Rhea" id="RHEA:47680"/>
        <dbReference type="ChEBI" id="CHEBI:15377"/>
        <dbReference type="ChEBI" id="CHEBI:28938"/>
        <dbReference type="ChEBI" id="CHEBI:71674"/>
        <dbReference type="ChEBI" id="CHEBI:138150"/>
    </reaction>
</comment>
<comment type="similarity">
    <text evidence="1">Belongs to the SIS family. AgaS subfamily.</text>
</comment>
<dbReference type="PANTHER" id="PTHR32502:SF3">
    <property type="entry name" value="D-GALACTOSAMINE-6-PHOSPHATE DEAMINASE AGAS-RELATED"/>
    <property type="match status" value="1"/>
</dbReference>
<evidence type="ECO:0000256" key="4">
    <source>
        <dbReference type="ARBA" id="ARBA00029292"/>
    </source>
</evidence>
<dbReference type="PANTHER" id="PTHR32502">
    <property type="entry name" value="N-ACETYLGALACTOSAMINE PERMEASE II COMPONENT-RELATED"/>
    <property type="match status" value="1"/>
</dbReference>
<proteinExistence type="inferred from homology"/>
<feature type="domain" description="SIS" evidence="5">
    <location>
        <begin position="221"/>
        <end position="367"/>
    </location>
</feature>
<dbReference type="Proteomes" id="UP000009875">
    <property type="component" value="Unassembled WGS sequence"/>
</dbReference>
<keyword evidence="2" id="KW-0677">Repeat</keyword>
<name>K9EX72_9LACT</name>
<evidence type="ECO:0000313" key="7">
    <source>
        <dbReference type="Proteomes" id="UP000009875"/>
    </source>
</evidence>
<dbReference type="GO" id="GO:0016787">
    <property type="term" value="F:hydrolase activity"/>
    <property type="evidence" value="ECO:0007669"/>
    <property type="project" value="UniProtKB-KW"/>
</dbReference>
<protein>
    <recommendedName>
        <fullName evidence="5">SIS domain-containing protein</fullName>
    </recommendedName>
</protein>
<dbReference type="GO" id="GO:0097367">
    <property type="term" value="F:carbohydrate derivative binding"/>
    <property type="evidence" value="ECO:0007669"/>
    <property type="project" value="InterPro"/>
</dbReference>
<accession>K9EX72</accession>
<keyword evidence="7" id="KW-1185">Reference proteome</keyword>
<dbReference type="CDD" id="cd05008">
    <property type="entry name" value="SIS_GlmS_GlmD_1"/>
    <property type="match status" value="1"/>
</dbReference>
<dbReference type="InterPro" id="IPR035466">
    <property type="entry name" value="GlmS/AgaS_SIS"/>
</dbReference>
<dbReference type="EMBL" id="AGXA01000014">
    <property type="protein sequence ID" value="EKU93805.1"/>
    <property type="molecule type" value="Genomic_DNA"/>
</dbReference>
<dbReference type="Gene3D" id="3.40.50.10490">
    <property type="entry name" value="Glucose-6-phosphate isomerase like protein, domain 1"/>
    <property type="match status" value="2"/>
</dbReference>
<dbReference type="GO" id="GO:0009401">
    <property type="term" value="P:phosphoenolpyruvate-dependent sugar phosphotransferase system"/>
    <property type="evidence" value="ECO:0007669"/>
    <property type="project" value="TreeGrafter"/>
</dbReference>
<dbReference type="InterPro" id="IPR046348">
    <property type="entry name" value="SIS_dom_sf"/>
</dbReference>
<keyword evidence="3" id="KW-0378">Hydrolase</keyword>
<comment type="caution">
    <text evidence="6">The sequence shown here is derived from an EMBL/GenBank/DDBJ whole genome shotgun (WGS) entry which is preliminary data.</text>
</comment>
<evidence type="ECO:0000313" key="6">
    <source>
        <dbReference type="EMBL" id="EKU93805.1"/>
    </source>
</evidence>
<dbReference type="PROSITE" id="PS51464">
    <property type="entry name" value="SIS"/>
    <property type="match status" value="2"/>
</dbReference>